<accession>A0A438KED7</accession>
<evidence type="ECO:0000259" key="1">
    <source>
        <dbReference type="Pfam" id="PF25569"/>
    </source>
</evidence>
<dbReference type="PANTHER" id="PTHR35478">
    <property type="entry name" value="ZINC FINGER FYVE DOMAIN PROTEIN"/>
    <property type="match status" value="1"/>
</dbReference>
<feature type="domain" description="ZFYVE26-like TPR repeats" evidence="1">
    <location>
        <begin position="403"/>
        <end position="470"/>
    </location>
</feature>
<dbReference type="PANTHER" id="PTHR35478:SF1">
    <property type="entry name" value="ZINC FINGER FYVE DOMAIN-CONTAINING PROTEIN 26"/>
    <property type="match status" value="1"/>
</dbReference>
<dbReference type="InterPro" id="IPR057946">
    <property type="entry name" value="TPR_ZFYVE26"/>
</dbReference>
<dbReference type="AlphaFoldDB" id="A0A438KED7"/>
<proteinExistence type="predicted"/>
<organism evidence="2 3">
    <name type="scientific">Vitis vinifera</name>
    <name type="common">Grape</name>
    <dbReference type="NCBI Taxonomy" id="29760"/>
    <lineage>
        <taxon>Eukaryota</taxon>
        <taxon>Viridiplantae</taxon>
        <taxon>Streptophyta</taxon>
        <taxon>Embryophyta</taxon>
        <taxon>Tracheophyta</taxon>
        <taxon>Spermatophyta</taxon>
        <taxon>Magnoliopsida</taxon>
        <taxon>eudicotyledons</taxon>
        <taxon>Gunneridae</taxon>
        <taxon>Pentapetalae</taxon>
        <taxon>rosids</taxon>
        <taxon>Vitales</taxon>
        <taxon>Vitaceae</taxon>
        <taxon>Viteae</taxon>
        <taxon>Vitis</taxon>
    </lineage>
</organism>
<dbReference type="Pfam" id="PF25569">
    <property type="entry name" value="TPR_ZFYVE26"/>
    <property type="match status" value="1"/>
</dbReference>
<gene>
    <name evidence="2" type="ORF">CK203_005366</name>
</gene>
<evidence type="ECO:0000313" key="2">
    <source>
        <dbReference type="EMBL" id="RVX19575.1"/>
    </source>
</evidence>
<protein>
    <recommendedName>
        <fullName evidence="1">ZFYVE26-like TPR repeats domain-containing protein</fullName>
    </recommendedName>
</protein>
<name>A0A438KED7_VITVI</name>
<reference evidence="2 3" key="1">
    <citation type="journal article" date="2018" name="PLoS Genet.">
        <title>Population sequencing reveals clonal diversity and ancestral inbreeding in the grapevine cultivar Chardonnay.</title>
        <authorList>
            <person name="Roach M.J."/>
            <person name="Johnson D.L."/>
            <person name="Bohlmann J."/>
            <person name="van Vuuren H.J."/>
            <person name="Jones S.J."/>
            <person name="Pretorius I.S."/>
            <person name="Schmidt S.A."/>
            <person name="Borneman A.R."/>
        </authorList>
    </citation>
    <scope>NUCLEOTIDE SEQUENCE [LARGE SCALE GENOMIC DNA]</scope>
    <source>
        <strain evidence="3">cv. Chardonnay</strain>
        <tissue evidence="2">Leaf</tissue>
    </source>
</reference>
<dbReference type="Proteomes" id="UP000288805">
    <property type="component" value="Unassembled WGS sequence"/>
</dbReference>
<dbReference type="EMBL" id="QGNW01000008">
    <property type="protein sequence ID" value="RVX19575.1"/>
    <property type="molecule type" value="Genomic_DNA"/>
</dbReference>
<comment type="caution">
    <text evidence="2">The sequence shown here is derived from an EMBL/GenBank/DDBJ whole genome shotgun (WGS) entry which is preliminary data.</text>
</comment>
<evidence type="ECO:0000313" key="3">
    <source>
        <dbReference type="Proteomes" id="UP000288805"/>
    </source>
</evidence>
<sequence>MLGKILPKIGLSTIHLYKIPTFIANYEVRSTFKDLPPVSTCHTKPHPVTIFHSPRAPSALFFPTCLYDHLARSAPTILDDSLSADAYLNVLYMPSTFPRSERSRRALESASSNSIYSPDFEDGPRSNLDSLRYLECVNYLQEYARQHLLTFMFRHGHYNDGCMLFFPTNAVPPPPQPSNHGVVTSSSSPQRQDLLATDYGSIDDLCDMCIGYGAMSVLEEVISTRMLSTNLQDVAVNQYTAAALARICTYCETHKHFNYLYQFQVIKKDHVAAGLCCIQLFMNSSSQEEAIKHLEHAKMHFDEGLSARHKAGDSTKLVTKGIRGKSASEKLTEEGLVKFSARISIQVDVVKSFNDSDGPQWKHSFFGNPNDPETFRRRCEIAETLVEKNFDLAFRLIYEFNLPAVDIYAGVAASLAERKKGGQLTEFFRNIKGTIDDDDWDQVLGAAINVYANRHKERPDRLIDMLTSSHR</sequence>